<dbReference type="InterPro" id="IPR002104">
    <property type="entry name" value="Integrase_catalytic"/>
</dbReference>
<evidence type="ECO:0000259" key="7">
    <source>
        <dbReference type="PROSITE" id="PS51900"/>
    </source>
</evidence>
<dbReference type="Gene3D" id="1.10.443.10">
    <property type="entry name" value="Intergrase catalytic core"/>
    <property type="match status" value="1"/>
</dbReference>
<dbReference type="PROSITE" id="PS51898">
    <property type="entry name" value="TYR_RECOMBINASE"/>
    <property type="match status" value="1"/>
</dbReference>
<protein>
    <submittedName>
        <fullName evidence="8">Tyrosine-type recombinase/integrase</fullName>
    </submittedName>
</protein>
<evidence type="ECO:0000256" key="4">
    <source>
        <dbReference type="ARBA" id="ARBA00023172"/>
    </source>
</evidence>
<dbReference type="InterPro" id="IPR050808">
    <property type="entry name" value="Phage_Integrase"/>
</dbReference>
<feature type="domain" description="Core-binding (CB)" evidence="7">
    <location>
        <begin position="35"/>
        <end position="112"/>
    </location>
</feature>
<sequence>MNLRQAKEKAYQYLTDIENGINPNEQRKEDSNHAITLRQAFESYLLDRELKPKTIVGYRQVINCYLKAWKEKPLIRLDEFEVTAIHKKVSQNSKAQADLMARVLRALFNYANREYRGNDGAFIFANNPVKELSHKKQWNHVGRKNTRIRSKELKAYLEALKETRNNPKFNHFTKSVCDACEFALFTGLRKGEVLGLEWNRVNLKDSYYWIDKTKNGKQLELPITESLRRILLRSLGK</sequence>
<evidence type="ECO:0000256" key="2">
    <source>
        <dbReference type="ARBA" id="ARBA00022908"/>
    </source>
</evidence>
<feature type="domain" description="Tyr recombinase" evidence="6">
    <location>
        <begin position="143"/>
        <end position="237"/>
    </location>
</feature>
<evidence type="ECO:0000256" key="5">
    <source>
        <dbReference type="PROSITE-ProRule" id="PRU01248"/>
    </source>
</evidence>
<keyword evidence="2" id="KW-0229">DNA integration</keyword>
<dbReference type="EMBL" id="JAKKSL010000001">
    <property type="protein sequence ID" value="MCI2283019.1"/>
    <property type="molecule type" value="Genomic_DNA"/>
</dbReference>
<evidence type="ECO:0000256" key="3">
    <source>
        <dbReference type="ARBA" id="ARBA00023125"/>
    </source>
</evidence>
<dbReference type="Gene3D" id="1.10.150.130">
    <property type="match status" value="1"/>
</dbReference>
<dbReference type="SUPFAM" id="SSF56349">
    <property type="entry name" value="DNA breaking-rejoining enzymes"/>
    <property type="match status" value="1"/>
</dbReference>
<dbReference type="InterPro" id="IPR044068">
    <property type="entry name" value="CB"/>
</dbReference>
<dbReference type="InterPro" id="IPR013762">
    <property type="entry name" value="Integrase-like_cat_sf"/>
</dbReference>
<dbReference type="Proteomes" id="UP001139646">
    <property type="component" value="Unassembled WGS sequence"/>
</dbReference>
<comment type="caution">
    <text evidence="8">The sequence shown here is derived from an EMBL/GenBank/DDBJ whole genome shotgun (WGS) entry which is preliminary data.</text>
</comment>
<organism evidence="8 9">
    <name type="scientific">Colwellia maritima</name>
    <dbReference type="NCBI Taxonomy" id="2912588"/>
    <lineage>
        <taxon>Bacteria</taxon>
        <taxon>Pseudomonadati</taxon>
        <taxon>Pseudomonadota</taxon>
        <taxon>Gammaproteobacteria</taxon>
        <taxon>Alteromonadales</taxon>
        <taxon>Colwelliaceae</taxon>
        <taxon>Colwellia</taxon>
    </lineage>
</organism>
<dbReference type="PANTHER" id="PTHR30629">
    <property type="entry name" value="PROPHAGE INTEGRASE"/>
    <property type="match status" value="1"/>
</dbReference>
<reference evidence="8" key="1">
    <citation type="submission" date="2022-01" db="EMBL/GenBank/DDBJ databases">
        <title>Colwellia maritima, isolated from seawater.</title>
        <authorList>
            <person name="Kristyanto S."/>
            <person name="Jung J."/>
            <person name="Jeon C.O."/>
        </authorList>
    </citation>
    <scope>NUCLEOTIDE SEQUENCE</scope>
    <source>
        <strain evidence="8">MSW7</strain>
    </source>
</reference>
<dbReference type="Pfam" id="PF00589">
    <property type="entry name" value="Phage_integrase"/>
    <property type="match status" value="1"/>
</dbReference>
<evidence type="ECO:0000313" key="8">
    <source>
        <dbReference type="EMBL" id="MCI2283019.1"/>
    </source>
</evidence>
<dbReference type="PROSITE" id="PS51900">
    <property type="entry name" value="CB"/>
    <property type="match status" value="1"/>
</dbReference>
<evidence type="ECO:0000256" key="1">
    <source>
        <dbReference type="ARBA" id="ARBA00008857"/>
    </source>
</evidence>
<comment type="similarity">
    <text evidence="1">Belongs to the 'phage' integrase family.</text>
</comment>
<dbReference type="InterPro" id="IPR011010">
    <property type="entry name" value="DNA_brk_join_enz"/>
</dbReference>
<name>A0ABS9WYE1_9GAMM</name>
<accession>A0ABS9WYE1</accession>
<keyword evidence="4" id="KW-0233">DNA recombination</keyword>
<proteinExistence type="inferred from homology"/>
<dbReference type="InterPro" id="IPR010998">
    <property type="entry name" value="Integrase_recombinase_N"/>
</dbReference>
<dbReference type="PANTHER" id="PTHR30629:SF2">
    <property type="entry name" value="PROPHAGE INTEGRASE INTS-RELATED"/>
    <property type="match status" value="1"/>
</dbReference>
<keyword evidence="3 5" id="KW-0238">DNA-binding</keyword>
<evidence type="ECO:0000259" key="6">
    <source>
        <dbReference type="PROSITE" id="PS51898"/>
    </source>
</evidence>
<keyword evidence="9" id="KW-1185">Reference proteome</keyword>
<gene>
    <name evidence="8" type="ORF">L3081_05930</name>
</gene>
<evidence type="ECO:0000313" key="9">
    <source>
        <dbReference type="Proteomes" id="UP001139646"/>
    </source>
</evidence>